<evidence type="ECO:0000313" key="1">
    <source>
        <dbReference type="EMBL" id="MFF4026828.1"/>
    </source>
</evidence>
<organism evidence="1 2">
    <name type="scientific">Nocardia elegans</name>
    <dbReference type="NCBI Taxonomy" id="300029"/>
    <lineage>
        <taxon>Bacteria</taxon>
        <taxon>Bacillati</taxon>
        <taxon>Actinomycetota</taxon>
        <taxon>Actinomycetes</taxon>
        <taxon>Mycobacteriales</taxon>
        <taxon>Nocardiaceae</taxon>
        <taxon>Nocardia</taxon>
    </lineage>
</organism>
<reference evidence="1 2" key="1">
    <citation type="submission" date="2024-10" db="EMBL/GenBank/DDBJ databases">
        <title>The Natural Products Discovery Center: Release of the First 8490 Sequenced Strains for Exploring Actinobacteria Biosynthetic Diversity.</title>
        <authorList>
            <person name="Kalkreuter E."/>
            <person name="Kautsar S.A."/>
            <person name="Yang D."/>
            <person name="Bader C.D."/>
            <person name="Teijaro C.N."/>
            <person name="Fluegel L."/>
            <person name="Davis C.M."/>
            <person name="Simpson J.R."/>
            <person name="Lauterbach L."/>
            <person name="Steele A.D."/>
            <person name="Gui C."/>
            <person name="Meng S."/>
            <person name="Li G."/>
            <person name="Viehrig K."/>
            <person name="Ye F."/>
            <person name="Su P."/>
            <person name="Kiefer A.F."/>
            <person name="Nichols A."/>
            <person name="Cepeda A.J."/>
            <person name="Yan W."/>
            <person name="Fan B."/>
            <person name="Jiang Y."/>
            <person name="Adhikari A."/>
            <person name="Zheng C.-J."/>
            <person name="Schuster L."/>
            <person name="Cowan T.M."/>
            <person name="Smanski M.J."/>
            <person name="Chevrette M.G."/>
            <person name="De Carvalho L.P.S."/>
            <person name="Shen B."/>
        </authorList>
    </citation>
    <scope>NUCLEOTIDE SEQUENCE [LARGE SCALE GENOMIC DNA]</scope>
    <source>
        <strain evidence="1 2">NPDC001867</strain>
    </source>
</reference>
<proteinExistence type="predicted"/>
<protein>
    <submittedName>
        <fullName evidence="1">Uncharacterized protein</fullName>
    </submittedName>
</protein>
<comment type="caution">
    <text evidence="1">The sequence shown here is derived from an EMBL/GenBank/DDBJ whole genome shotgun (WGS) entry which is preliminary data.</text>
</comment>
<dbReference type="EMBL" id="JBIATK010000012">
    <property type="protein sequence ID" value="MFF4026828.1"/>
    <property type="molecule type" value="Genomic_DNA"/>
</dbReference>
<keyword evidence="2" id="KW-1185">Reference proteome</keyword>
<accession>A0ABW6TQ79</accession>
<gene>
    <name evidence="1" type="ORF">ACFYY5_28650</name>
</gene>
<evidence type="ECO:0000313" key="2">
    <source>
        <dbReference type="Proteomes" id="UP001602089"/>
    </source>
</evidence>
<sequence>MIAREEAKKKVGSDMRSTFGTPRDCMAGALNSFSKALTVQKHEAKGRLAVDAIFSDAMQLLFGVRIASGNPISEEELIEFKFLVVQLIGAEPDNLFRYIYDSFDCVWSSPDDGWDAAGMRRSAIQLLFDEFPGGVALFSTEGRELLDEIDEAFCERVRFVPPMPDDDIPPDLPESHWWWRLPEKTR</sequence>
<dbReference type="Proteomes" id="UP001602089">
    <property type="component" value="Unassembled WGS sequence"/>
</dbReference>
<dbReference type="RefSeq" id="WP_195023708.1">
    <property type="nucleotide sequence ID" value="NZ_JADLPS010000019.1"/>
</dbReference>
<name>A0ABW6TQ79_9NOCA</name>